<evidence type="ECO:0000313" key="5">
    <source>
        <dbReference type="Proteomes" id="UP000295063"/>
    </source>
</evidence>
<dbReference type="PANTHER" id="PTHR31157:SF1">
    <property type="entry name" value="SCP DOMAIN-CONTAINING PROTEIN"/>
    <property type="match status" value="1"/>
</dbReference>
<dbReference type="AlphaFoldDB" id="A0A4R1PPC0"/>
<feature type="compositionally biased region" description="Low complexity" evidence="1">
    <location>
        <begin position="87"/>
        <end position="98"/>
    </location>
</feature>
<evidence type="ECO:0000256" key="1">
    <source>
        <dbReference type="SAM" id="MobiDB-lite"/>
    </source>
</evidence>
<dbReference type="EMBL" id="SLUI01000018">
    <property type="protein sequence ID" value="TCL33267.1"/>
    <property type="molecule type" value="Genomic_DNA"/>
</dbReference>
<organism evidence="4 5">
    <name type="scientific">Anaerospora hongkongensis</name>
    <dbReference type="NCBI Taxonomy" id="244830"/>
    <lineage>
        <taxon>Bacteria</taxon>
        <taxon>Bacillati</taxon>
        <taxon>Bacillota</taxon>
        <taxon>Negativicutes</taxon>
        <taxon>Selenomonadales</taxon>
        <taxon>Sporomusaceae</taxon>
        <taxon>Anaerospora</taxon>
    </lineage>
</organism>
<protein>
    <submittedName>
        <fullName evidence="4">Cysteine-rich secretory family protein</fullName>
    </submittedName>
</protein>
<dbReference type="OrthoDB" id="9783944at2"/>
<dbReference type="InterPro" id="IPR035940">
    <property type="entry name" value="CAP_sf"/>
</dbReference>
<accession>A0A4R1PPC0</accession>
<evidence type="ECO:0000313" key="4">
    <source>
        <dbReference type="EMBL" id="TCL33267.1"/>
    </source>
</evidence>
<evidence type="ECO:0000256" key="2">
    <source>
        <dbReference type="SAM" id="SignalP"/>
    </source>
</evidence>
<dbReference type="CDD" id="cd05379">
    <property type="entry name" value="CAP_bacterial"/>
    <property type="match status" value="1"/>
</dbReference>
<keyword evidence="2" id="KW-0732">Signal</keyword>
<dbReference type="RefSeq" id="WP_132083140.1">
    <property type="nucleotide sequence ID" value="NZ_DALYTA010000002.1"/>
</dbReference>
<dbReference type="Pfam" id="PF00188">
    <property type="entry name" value="CAP"/>
    <property type="match status" value="1"/>
</dbReference>
<feature type="region of interest" description="Disordered" evidence="1">
    <location>
        <begin position="79"/>
        <end position="98"/>
    </location>
</feature>
<gene>
    <name evidence="4" type="ORF">EV210_11840</name>
</gene>
<sequence>MQCTKLSKLVLSGLLSFAVLTTSFGGAFATAVHAAEATEAQQEIQQDVKAEDSGKSNNLLVGLAAVAAIAMLSNHHGSSTNEAYKATTNSNSTSGTVSSANLAAEEKEALNQLNADRKANGLSALKSNSQLNGLAQTYAQDMINRGFFSHYNPEGKSPFDRMQAAGISYNTAGENLAINKDVTAAEKAFMASSGHRANILNTTYTDVGIGVRHASDGSVYVVQEFIGK</sequence>
<feature type="domain" description="SCP" evidence="3">
    <location>
        <begin position="110"/>
        <end position="225"/>
    </location>
</feature>
<feature type="chain" id="PRO_5020830285" evidence="2">
    <location>
        <begin position="35"/>
        <end position="228"/>
    </location>
</feature>
<evidence type="ECO:0000259" key="3">
    <source>
        <dbReference type="Pfam" id="PF00188"/>
    </source>
</evidence>
<name>A0A4R1PPC0_9FIRM</name>
<dbReference type="SUPFAM" id="SSF55797">
    <property type="entry name" value="PR-1-like"/>
    <property type="match status" value="1"/>
</dbReference>
<comment type="caution">
    <text evidence="4">The sequence shown here is derived from an EMBL/GenBank/DDBJ whole genome shotgun (WGS) entry which is preliminary data.</text>
</comment>
<proteinExistence type="predicted"/>
<dbReference type="Gene3D" id="3.40.33.10">
    <property type="entry name" value="CAP"/>
    <property type="match status" value="1"/>
</dbReference>
<reference evidence="4 5" key="1">
    <citation type="submission" date="2019-03" db="EMBL/GenBank/DDBJ databases">
        <title>Genomic Encyclopedia of Type Strains, Phase IV (KMG-IV): sequencing the most valuable type-strain genomes for metagenomic binning, comparative biology and taxonomic classification.</title>
        <authorList>
            <person name="Goeker M."/>
        </authorList>
    </citation>
    <scope>NUCLEOTIDE SEQUENCE [LARGE SCALE GENOMIC DNA]</scope>
    <source>
        <strain evidence="4 5">DSM 15969</strain>
    </source>
</reference>
<dbReference type="InterPro" id="IPR014044">
    <property type="entry name" value="CAP_dom"/>
</dbReference>
<keyword evidence="5" id="KW-1185">Reference proteome</keyword>
<dbReference type="PANTHER" id="PTHR31157">
    <property type="entry name" value="SCP DOMAIN-CONTAINING PROTEIN"/>
    <property type="match status" value="1"/>
</dbReference>
<feature type="signal peptide" evidence="2">
    <location>
        <begin position="1"/>
        <end position="34"/>
    </location>
</feature>
<dbReference type="Proteomes" id="UP000295063">
    <property type="component" value="Unassembled WGS sequence"/>
</dbReference>